<name>A0A1F5ZGU1_9BACT</name>
<evidence type="ECO:0000256" key="3">
    <source>
        <dbReference type="ARBA" id="ARBA00022692"/>
    </source>
</evidence>
<feature type="transmembrane region" description="Helical" evidence="6">
    <location>
        <begin position="96"/>
        <end position="113"/>
    </location>
</feature>
<comment type="subcellular location">
    <subcellularLocation>
        <location evidence="1">Membrane</location>
        <topology evidence="1">Multi-pass membrane protein</topology>
    </subcellularLocation>
</comment>
<feature type="transmembrane region" description="Helical" evidence="6">
    <location>
        <begin position="274"/>
        <end position="295"/>
    </location>
</feature>
<dbReference type="SUPFAM" id="SSF103481">
    <property type="entry name" value="Multidrug resistance efflux transporter EmrE"/>
    <property type="match status" value="2"/>
</dbReference>
<evidence type="ECO:0000256" key="2">
    <source>
        <dbReference type="ARBA" id="ARBA00007362"/>
    </source>
</evidence>
<dbReference type="GO" id="GO:0016020">
    <property type="term" value="C:membrane"/>
    <property type="evidence" value="ECO:0007669"/>
    <property type="project" value="UniProtKB-SubCell"/>
</dbReference>
<feature type="transmembrane region" description="Helical" evidence="6">
    <location>
        <begin position="35"/>
        <end position="52"/>
    </location>
</feature>
<dbReference type="STRING" id="1798370.A2Z00_01340"/>
<dbReference type="InterPro" id="IPR037185">
    <property type="entry name" value="EmrE-like"/>
</dbReference>
<gene>
    <name evidence="8" type="ORF">A2Z00_01340</name>
</gene>
<evidence type="ECO:0000259" key="7">
    <source>
        <dbReference type="Pfam" id="PF00892"/>
    </source>
</evidence>
<dbReference type="PANTHER" id="PTHR32322">
    <property type="entry name" value="INNER MEMBRANE TRANSPORTER"/>
    <property type="match status" value="1"/>
</dbReference>
<dbReference type="Pfam" id="PF00892">
    <property type="entry name" value="EamA"/>
    <property type="match status" value="2"/>
</dbReference>
<feature type="domain" description="EamA" evidence="7">
    <location>
        <begin position="6"/>
        <end position="136"/>
    </location>
</feature>
<comment type="similarity">
    <text evidence="2">Belongs to the EamA transporter family.</text>
</comment>
<dbReference type="AlphaFoldDB" id="A0A1F5ZGU1"/>
<feature type="transmembrane region" description="Helical" evidence="6">
    <location>
        <begin position="182"/>
        <end position="204"/>
    </location>
</feature>
<keyword evidence="5 6" id="KW-0472">Membrane</keyword>
<accession>A0A1F5ZGU1</accession>
<dbReference type="Proteomes" id="UP000177268">
    <property type="component" value="Unassembled WGS sequence"/>
</dbReference>
<evidence type="ECO:0000313" key="8">
    <source>
        <dbReference type="EMBL" id="OGG11729.1"/>
    </source>
</evidence>
<protein>
    <recommendedName>
        <fullName evidence="7">EamA domain-containing protein</fullName>
    </recommendedName>
</protein>
<feature type="transmembrane region" description="Helical" evidence="6">
    <location>
        <begin position="120"/>
        <end position="140"/>
    </location>
</feature>
<evidence type="ECO:0000256" key="5">
    <source>
        <dbReference type="ARBA" id="ARBA00023136"/>
    </source>
</evidence>
<dbReference type="InterPro" id="IPR000620">
    <property type="entry name" value="EamA_dom"/>
</dbReference>
<organism evidence="8 9">
    <name type="scientific">Candidatus Gottesmanbacteria bacterium RBG_13_45_10</name>
    <dbReference type="NCBI Taxonomy" id="1798370"/>
    <lineage>
        <taxon>Bacteria</taxon>
        <taxon>Candidatus Gottesmaniibacteriota</taxon>
    </lineage>
</organism>
<keyword evidence="4 6" id="KW-1133">Transmembrane helix</keyword>
<feature type="transmembrane region" description="Helical" evidence="6">
    <location>
        <begin position="216"/>
        <end position="236"/>
    </location>
</feature>
<feature type="transmembrane region" description="Helical" evidence="6">
    <location>
        <begin position="152"/>
        <end position="170"/>
    </location>
</feature>
<evidence type="ECO:0000313" key="9">
    <source>
        <dbReference type="Proteomes" id="UP000177268"/>
    </source>
</evidence>
<proteinExistence type="inferred from homology"/>
<keyword evidence="3 6" id="KW-0812">Transmembrane</keyword>
<dbReference type="InterPro" id="IPR050638">
    <property type="entry name" value="AA-Vitamin_Transporters"/>
</dbReference>
<dbReference type="EMBL" id="MFIZ01000017">
    <property type="protein sequence ID" value="OGG11729.1"/>
    <property type="molecule type" value="Genomic_DNA"/>
</dbReference>
<evidence type="ECO:0000256" key="6">
    <source>
        <dbReference type="SAM" id="Phobius"/>
    </source>
</evidence>
<reference evidence="8 9" key="1">
    <citation type="journal article" date="2016" name="Nat. Commun.">
        <title>Thousands of microbial genomes shed light on interconnected biogeochemical processes in an aquifer system.</title>
        <authorList>
            <person name="Anantharaman K."/>
            <person name="Brown C.T."/>
            <person name="Hug L.A."/>
            <person name="Sharon I."/>
            <person name="Castelle C.J."/>
            <person name="Probst A.J."/>
            <person name="Thomas B.C."/>
            <person name="Singh A."/>
            <person name="Wilkins M.J."/>
            <person name="Karaoz U."/>
            <person name="Brodie E.L."/>
            <person name="Williams K.H."/>
            <person name="Hubbard S.S."/>
            <person name="Banfield J.F."/>
        </authorList>
    </citation>
    <scope>NUCLEOTIDE SEQUENCE [LARGE SCALE GENOMIC DNA]</scope>
</reference>
<evidence type="ECO:0000256" key="1">
    <source>
        <dbReference type="ARBA" id="ARBA00004141"/>
    </source>
</evidence>
<evidence type="ECO:0000256" key="4">
    <source>
        <dbReference type="ARBA" id="ARBA00022989"/>
    </source>
</evidence>
<feature type="domain" description="EamA" evidence="7">
    <location>
        <begin position="152"/>
        <end position="291"/>
    </location>
</feature>
<sequence>MSPKKIAAISLIIASIFWASAGAVSKILLVSFDPLSLALLRLTIASTLLLPLFLSQKRPPIKTLLSDCIPIGLVGTGNFLFFLLGVSRTTANASSIIYTATPILTLIVAHFAIKEHVTRAKIAGIILGLLGVVVILILPIVRRGTTINGDLIGNLFMIAAVLSWTVYIVGSRRLIATKHYNPLTITSVSMFTSFLIFLIATIVYPHRPILPRVFEGNNWILLLYFGACVTVVTYTLHQWAIKHSSATTASMTNYLQPVFALTFNAFLIGEKLTIEFLFGSFLVLAGTFLATSGQINTYIRRVMQKSVGE</sequence>
<feature type="transmembrane region" description="Helical" evidence="6">
    <location>
        <begin position="64"/>
        <end position="84"/>
    </location>
</feature>
<comment type="caution">
    <text evidence="8">The sequence shown here is derived from an EMBL/GenBank/DDBJ whole genome shotgun (WGS) entry which is preliminary data.</text>
</comment>
<dbReference type="PANTHER" id="PTHR32322:SF2">
    <property type="entry name" value="EAMA DOMAIN-CONTAINING PROTEIN"/>
    <property type="match status" value="1"/>
</dbReference>